<name>A0ABR7HJ21_9FIRM</name>
<reference evidence="2 3" key="1">
    <citation type="submission" date="2020-08" db="EMBL/GenBank/DDBJ databases">
        <title>Genome public.</title>
        <authorList>
            <person name="Liu C."/>
            <person name="Sun Q."/>
        </authorList>
    </citation>
    <scope>NUCLEOTIDE SEQUENCE [LARGE SCALE GENOMIC DNA]</scope>
    <source>
        <strain evidence="2 3">NSJ-71</strain>
    </source>
</reference>
<dbReference type="EMBL" id="JACOPS010000001">
    <property type="protein sequence ID" value="MBC5727503.1"/>
    <property type="molecule type" value="Genomic_DNA"/>
</dbReference>
<comment type="caution">
    <text evidence="2">The sequence shown here is derived from an EMBL/GenBank/DDBJ whole genome shotgun (WGS) entry which is preliminary data.</text>
</comment>
<proteinExistence type="predicted"/>
<evidence type="ECO:0000313" key="2">
    <source>
        <dbReference type="EMBL" id="MBC5727503.1"/>
    </source>
</evidence>
<dbReference type="Proteomes" id="UP000636755">
    <property type="component" value="Unassembled WGS sequence"/>
</dbReference>
<gene>
    <name evidence="2" type="ORF">H8R91_02930</name>
</gene>
<dbReference type="RefSeq" id="WP_186934799.1">
    <property type="nucleotide sequence ID" value="NZ_JACOPS010000001.1"/>
</dbReference>
<feature type="region of interest" description="Disordered" evidence="1">
    <location>
        <begin position="69"/>
        <end position="89"/>
    </location>
</feature>
<protein>
    <recommendedName>
        <fullName evidence="4">TFIIB-type domain-containing protein</fullName>
    </recommendedName>
</protein>
<keyword evidence="3" id="KW-1185">Reference proteome</keyword>
<evidence type="ECO:0000313" key="3">
    <source>
        <dbReference type="Proteomes" id="UP000636755"/>
    </source>
</evidence>
<evidence type="ECO:0000256" key="1">
    <source>
        <dbReference type="SAM" id="MobiDB-lite"/>
    </source>
</evidence>
<organism evidence="2 3">
    <name type="scientific">Ruminococcus intestinalis</name>
    <dbReference type="NCBI Taxonomy" id="2763066"/>
    <lineage>
        <taxon>Bacteria</taxon>
        <taxon>Bacillati</taxon>
        <taxon>Bacillota</taxon>
        <taxon>Clostridia</taxon>
        <taxon>Eubacteriales</taxon>
        <taxon>Oscillospiraceae</taxon>
        <taxon>Ruminococcus</taxon>
    </lineage>
</organism>
<dbReference type="NCBIfam" id="NF045650">
    <property type="entry name" value="CD1247_Nterm"/>
    <property type="match status" value="1"/>
</dbReference>
<accession>A0ABR7HJ21</accession>
<evidence type="ECO:0008006" key="4">
    <source>
        <dbReference type="Google" id="ProtNLM"/>
    </source>
</evidence>
<sequence length="157" mass="17722">MNLTEKIAYIRELCEGLNLDESKPEVKVMNAIIDLLDDMSYSVTDMEDLYDELSAQVDEIDQDLAEAETELYGEDDDFDYDDDEDDEENEDDVFYEVTCDSCGQKLNVSEDVLLEGEIECPNCGELLEFDFSDIFDGEECDPADCEGCGSNCNSSEE</sequence>
<dbReference type="InterPro" id="IPR054688">
    <property type="entry name" value="CD1247_N"/>
</dbReference>